<dbReference type="Proteomes" id="UP000253919">
    <property type="component" value="Unassembled WGS sequence"/>
</dbReference>
<dbReference type="GO" id="GO:0006508">
    <property type="term" value="P:proteolysis"/>
    <property type="evidence" value="ECO:0007669"/>
    <property type="project" value="InterPro"/>
</dbReference>
<name>A0A369QTQ6_9BACT</name>
<accession>A0A369QTQ6</accession>
<evidence type="ECO:0000313" key="3">
    <source>
        <dbReference type="Proteomes" id="UP000253919"/>
    </source>
</evidence>
<dbReference type="AlphaFoldDB" id="A0A369QTQ6"/>
<dbReference type="PANTHER" id="PTHR41775">
    <property type="entry name" value="SECRETED PROTEIN-RELATED"/>
    <property type="match status" value="1"/>
</dbReference>
<dbReference type="EMBL" id="QASA01000001">
    <property type="protein sequence ID" value="RDC65538.1"/>
    <property type="molecule type" value="Genomic_DNA"/>
</dbReference>
<gene>
    <name evidence="2" type="ORF">AHMF7616_04168</name>
</gene>
<comment type="caution">
    <text evidence="2">The sequence shown here is derived from an EMBL/GenBank/DDBJ whole genome shotgun (WGS) entry which is preliminary data.</text>
</comment>
<dbReference type="GO" id="GO:0008233">
    <property type="term" value="F:peptidase activity"/>
    <property type="evidence" value="ECO:0007669"/>
    <property type="project" value="InterPro"/>
</dbReference>
<organism evidence="2 3">
    <name type="scientific">Adhaeribacter pallidiroseus</name>
    <dbReference type="NCBI Taxonomy" id="2072847"/>
    <lineage>
        <taxon>Bacteria</taxon>
        <taxon>Pseudomonadati</taxon>
        <taxon>Bacteroidota</taxon>
        <taxon>Cytophagia</taxon>
        <taxon>Cytophagales</taxon>
        <taxon>Hymenobacteraceae</taxon>
        <taxon>Adhaeribacter</taxon>
    </lineage>
</organism>
<sequence length="265" mass="29083">MFTILLCFILYQMPTRAQQISNCQASPYPIMVKQADGSPLTIIGKGNLLNSWTETIDGYTVVNRNNNYEYARKIKGQLVPSGIAARNTEARKPTEIAFLQKITKSIKPDVSLPSASNSPALYNAKPKPSGKHHLGTPRTGRIKTLLILIKYPDMANTYSPTNFYNLMNHSEFQGLGSFKDFYYQSSVGSLFIETDVVGWYTAAHSYASYGRHNGDQRATALVREAVDAAELAGVDFSKYDNDKDGIADGIMVAHAGPGAEEGSQL</sequence>
<protein>
    <recommendedName>
        <fullName evidence="1">Peptidase M6-like domain-containing protein</fullName>
    </recommendedName>
</protein>
<proteinExistence type="predicted"/>
<keyword evidence="3" id="KW-1185">Reference proteome</keyword>
<dbReference type="InterPro" id="IPR008757">
    <property type="entry name" value="Peptidase_M6-like_domain"/>
</dbReference>
<dbReference type="Pfam" id="PF05547">
    <property type="entry name" value="Peptidase_M6"/>
    <property type="match status" value="1"/>
</dbReference>
<feature type="domain" description="Peptidase M6-like" evidence="1">
    <location>
        <begin position="171"/>
        <end position="262"/>
    </location>
</feature>
<evidence type="ECO:0000313" key="2">
    <source>
        <dbReference type="EMBL" id="RDC65538.1"/>
    </source>
</evidence>
<dbReference type="PANTHER" id="PTHR41775:SF1">
    <property type="entry name" value="PEPTIDASE M6-LIKE DOMAIN-CONTAINING PROTEIN"/>
    <property type="match status" value="1"/>
</dbReference>
<evidence type="ECO:0000259" key="1">
    <source>
        <dbReference type="Pfam" id="PF05547"/>
    </source>
</evidence>
<reference evidence="2 3" key="1">
    <citation type="submission" date="2018-04" db="EMBL/GenBank/DDBJ databases">
        <title>Adhaeribacter sp. HMF7616 genome sequencing and assembly.</title>
        <authorList>
            <person name="Kang H."/>
            <person name="Kang J."/>
            <person name="Cha I."/>
            <person name="Kim H."/>
            <person name="Joh K."/>
        </authorList>
    </citation>
    <scope>NUCLEOTIDE SEQUENCE [LARGE SCALE GENOMIC DNA]</scope>
    <source>
        <strain evidence="2 3">HMF7616</strain>
    </source>
</reference>